<evidence type="ECO:0000313" key="6">
    <source>
        <dbReference type="EMBL" id="KAL1273954.1"/>
    </source>
</evidence>
<dbReference type="SMART" id="SM00324">
    <property type="entry name" value="RhoGAP"/>
    <property type="match status" value="1"/>
</dbReference>
<dbReference type="EMBL" id="JAYMGO010000005">
    <property type="protein sequence ID" value="KAL1273954.1"/>
    <property type="molecule type" value="Genomic_DNA"/>
</dbReference>
<feature type="region of interest" description="Disordered" evidence="3">
    <location>
        <begin position="562"/>
        <end position="646"/>
    </location>
</feature>
<protein>
    <recommendedName>
        <fullName evidence="8">Rho GTPase activating protein 25</fullName>
    </recommendedName>
</protein>
<accession>A0ABR3NAP9</accession>
<feature type="domain" description="PH" evidence="4">
    <location>
        <begin position="108"/>
        <end position="209"/>
    </location>
</feature>
<feature type="compositionally biased region" description="Polar residues" evidence="3">
    <location>
        <begin position="633"/>
        <end position="646"/>
    </location>
</feature>
<keyword evidence="7" id="KW-1185">Reference proteome</keyword>
<evidence type="ECO:0000259" key="5">
    <source>
        <dbReference type="PROSITE" id="PS50238"/>
    </source>
</evidence>
<keyword evidence="2" id="KW-0175">Coiled coil</keyword>
<dbReference type="CDD" id="cd04390">
    <property type="entry name" value="RhoGAP_ARHGAP22_24_25"/>
    <property type="match status" value="1"/>
</dbReference>
<feature type="compositionally biased region" description="Basic and acidic residues" evidence="3">
    <location>
        <begin position="563"/>
        <end position="593"/>
    </location>
</feature>
<dbReference type="PANTHER" id="PTHR15228:SF20">
    <property type="entry name" value="RHO GTPASE-ACTIVATING PROTEIN 25"/>
    <property type="match status" value="1"/>
</dbReference>
<feature type="coiled-coil region" evidence="2">
    <location>
        <begin position="649"/>
        <end position="711"/>
    </location>
</feature>
<evidence type="ECO:0000313" key="7">
    <source>
        <dbReference type="Proteomes" id="UP001558613"/>
    </source>
</evidence>
<dbReference type="Proteomes" id="UP001558613">
    <property type="component" value="Unassembled WGS sequence"/>
</dbReference>
<feature type="region of interest" description="Disordered" evidence="3">
    <location>
        <begin position="412"/>
        <end position="524"/>
    </location>
</feature>
<dbReference type="SMART" id="SM00233">
    <property type="entry name" value="PH"/>
    <property type="match status" value="1"/>
</dbReference>
<sequence length="717" mass="80483">MVHLSKCLRKKVALLVELMKIVGTRGDSAAALLFLYSLTEMLDNVCECACVCVTFWSDFEEMSLRLPRNWDFSTFRAETAKIARSKSVMPGEGSPGSTHTGFKRSMEKPLKTGWLKKQRSIVKNWQLRFFVLRGNVLTYHKDDKESAVQGTIPLFSCQVNDLPSNADDKFLFEIIPGSSTDRERDAYVLMAASQSEMDEWVRTIRKAIGSRSNGVFGKSLPDIMVYEKKFGSRLVPILVEKCAEFIREQGLLEEGIFRLPGQDNQVKQFREAFDAGERPSFPSDTDVHTVASLLKLYLRELPEPVVPWTQYQAFLDSTLMLDAATAAGKEKLEGQISLLPKVNYNLLSYICRFLFEVQQNSKVNKMSVENLATVMGVNLFKPQVEDAISMMKGTPMIQKVMTVMIRHHELLFPPSKDKQPSPLPSKKNKSKKSSNPRSFVGWESAECEVSSLSESPEEEEMDTPEEERKDLWSSETGSEGTPLSPSSPFSSTTDSWPESPRKRTQTLPSLGCPPVGKTGRDPSWERWSRFPESFNENEEKTFSEDIFKLLDLQKVTLFSGAQKSEKENVEGQKDIEDTGLHKTASDVVDKQIDAPKTQAQSTTPLPKPRLSNKVNPAAVSEEKPVGPIAPAIQKNNAPQPENTDSTNIINSLQQKNKELSATVAELQAALEAERRCKAALEILLRNAERSRDEALVRNEQLNREIQEFLNRPTAGPS</sequence>
<dbReference type="PANTHER" id="PTHR15228">
    <property type="entry name" value="SPERMATHECAL PHYSIOLOGY VARIANT"/>
    <property type="match status" value="1"/>
</dbReference>
<evidence type="ECO:0000256" key="3">
    <source>
        <dbReference type="SAM" id="MobiDB-lite"/>
    </source>
</evidence>
<dbReference type="InterPro" id="IPR011993">
    <property type="entry name" value="PH-like_dom_sf"/>
</dbReference>
<dbReference type="PROSITE" id="PS50238">
    <property type="entry name" value="RHOGAP"/>
    <property type="match status" value="1"/>
</dbReference>
<dbReference type="Gene3D" id="2.30.29.30">
    <property type="entry name" value="Pleckstrin-homology domain (PH domain)/Phosphotyrosine-binding domain (PTB)"/>
    <property type="match status" value="1"/>
</dbReference>
<dbReference type="Pfam" id="PF00620">
    <property type="entry name" value="RhoGAP"/>
    <property type="match status" value="1"/>
</dbReference>
<organism evidence="6 7">
    <name type="scientific">Cirrhinus molitorella</name>
    <name type="common">mud carp</name>
    <dbReference type="NCBI Taxonomy" id="172907"/>
    <lineage>
        <taxon>Eukaryota</taxon>
        <taxon>Metazoa</taxon>
        <taxon>Chordata</taxon>
        <taxon>Craniata</taxon>
        <taxon>Vertebrata</taxon>
        <taxon>Euteleostomi</taxon>
        <taxon>Actinopterygii</taxon>
        <taxon>Neopterygii</taxon>
        <taxon>Teleostei</taxon>
        <taxon>Ostariophysi</taxon>
        <taxon>Cypriniformes</taxon>
        <taxon>Cyprinidae</taxon>
        <taxon>Labeoninae</taxon>
        <taxon>Labeonini</taxon>
        <taxon>Cirrhinus</taxon>
    </lineage>
</organism>
<evidence type="ECO:0000259" key="4">
    <source>
        <dbReference type="PROSITE" id="PS50003"/>
    </source>
</evidence>
<dbReference type="InterPro" id="IPR000198">
    <property type="entry name" value="RhoGAP_dom"/>
</dbReference>
<feature type="compositionally biased region" description="Low complexity" evidence="3">
    <location>
        <begin position="481"/>
        <end position="495"/>
    </location>
</feature>
<feature type="compositionally biased region" description="Acidic residues" evidence="3">
    <location>
        <begin position="455"/>
        <end position="465"/>
    </location>
</feature>
<dbReference type="PROSITE" id="PS50003">
    <property type="entry name" value="PH_DOMAIN"/>
    <property type="match status" value="1"/>
</dbReference>
<dbReference type="Gene3D" id="1.10.555.10">
    <property type="entry name" value="Rho GTPase activation protein"/>
    <property type="match status" value="1"/>
</dbReference>
<evidence type="ECO:0000256" key="1">
    <source>
        <dbReference type="ARBA" id="ARBA00022468"/>
    </source>
</evidence>
<keyword evidence="1" id="KW-0343">GTPase activation</keyword>
<dbReference type="SUPFAM" id="SSF50729">
    <property type="entry name" value="PH domain-like"/>
    <property type="match status" value="1"/>
</dbReference>
<comment type="caution">
    <text evidence="6">The sequence shown here is derived from an EMBL/GenBank/DDBJ whole genome shotgun (WGS) entry which is preliminary data.</text>
</comment>
<evidence type="ECO:0000256" key="2">
    <source>
        <dbReference type="SAM" id="Coils"/>
    </source>
</evidence>
<dbReference type="InterPro" id="IPR001849">
    <property type="entry name" value="PH_domain"/>
</dbReference>
<dbReference type="Pfam" id="PF00169">
    <property type="entry name" value="PH"/>
    <property type="match status" value="1"/>
</dbReference>
<proteinExistence type="predicted"/>
<dbReference type="InterPro" id="IPR008936">
    <property type="entry name" value="Rho_GTPase_activation_prot"/>
</dbReference>
<gene>
    <name evidence="6" type="ORF">QQF64_026768</name>
</gene>
<dbReference type="SUPFAM" id="SSF48350">
    <property type="entry name" value="GTPase activation domain, GAP"/>
    <property type="match status" value="1"/>
</dbReference>
<reference evidence="6 7" key="1">
    <citation type="submission" date="2023-09" db="EMBL/GenBank/DDBJ databases">
        <authorList>
            <person name="Wang M."/>
        </authorList>
    </citation>
    <scope>NUCLEOTIDE SEQUENCE [LARGE SCALE GENOMIC DNA]</scope>
    <source>
        <strain evidence="6">GT-2023</strain>
        <tissue evidence="6">Liver</tissue>
    </source>
</reference>
<evidence type="ECO:0008006" key="8">
    <source>
        <dbReference type="Google" id="ProtNLM"/>
    </source>
</evidence>
<dbReference type="InterPro" id="IPR051025">
    <property type="entry name" value="RhoGAP"/>
</dbReference>
<feature type="domain" description="Rho-GAP" evidence="5">
    <location>
        <begin position="218"/>
        <end position="412"/>
    </location>
</feature>
<name>A0ABR3NAP9_9TELE</name>